<dbReference type="GeneID" id="64660630"/>
<dbReference type="RefSeq" id="XP_041230582.1">
    <property type="nucleotide sequence ID" value="XM_041366332.1"/>
</dbReference>
<organism evidence="2 3">
    <name type="scientific">Suillus fuscotomentosus</name>
    <dbReference type="NCBI Taxonomy" id="1912939"/>
    <lineage>
        <taxon>Eukaryota</taxon>
        <taxon>Fungi</taxon>
        <taxon>Dikarya</taxon>
        <taxon>Basidiomycota</taxon>
        <taxon>Agaricomycotina</taxon>
        <taxon>Agaricomycetes</taxon>
        <taxon>Agaricomycetidae</taxon>
        <taxon>Boletales</taxon>
        <taxon>Suillineae</taxon>
        <taxon>Suillaceae</taxon>
        <taxon>Suillus</taxon>
    </lineage>
</organism>
<dbReference type="EMBL" id="JABBWK010000008">
    <property type="protein sequence ID" value="KAG1905007.1"/>
    <property type="molecule type" value="Genomic_DNA"/>
</dbReference>
<feature type="compositionally biased region" description="Basic and acidic residues" evidence="1">
    <location>
        <begin position="248"/>
        <end position="258"/>
    </location>
</feature>
<dbReference type="AlphaFoldDB" id="A0AAD4HQF5"/>
<evidence type="ECO:0000256" key="1">
    <source>
        <dbReference type="SAM" id="MobiDB-lite"/>
    </source>
</evidence>
<feature type="compositionally biased region" description="Basic and acidic residues" evidence="1">
    <location>
        <begin position="216"/>
        <end position="226"/>
    </location>
</feature>
<dbReference type="Proteomes" id="UP001195769">
    <property type="component" value="Unassembled WGS sequence"/>
</dbReference>
<proteinExistence type="predicted"/>
<comment type="caution">
    <text evidence="2">The sequence shown here is derived from an EMBL/GenBank/DDBJ whole genome shotgun (WGS) entry which is preliminary data.</text>
</comment>
<accession>A0AAD4HQF5</accession>
<name>A0AAD4HQF5_9AGAM</name>
<protein>
    <submittedName>
        <fullName evidence="2">Uncharacterized protein</fullName>
    </submittedName>
</protein>
<feature type="region of interest" description="Disordered" evidence="1">
    <location>
        <begin position="197"/>
        <end position="262"/>
    </location>
</feature>
<gene>
    <name evidence="2" type="ORF">F5891DRAFT_1183670</name>
</gene>
<reference evidence="2" key="1">
    <citation type="journal article" date="2020" name="New Phytol.">
        <title>Comparative genomics reveals dynamic genome evolution in host specialist ectomycorrhizal fungi.</title>
        <authorList>
            <person name="Lofgren L.A."/>
            <person name="Nguyen N.H."/>
            <person name="Vilgalys R."/>
            <person name="Ruytinx J."/>
            <person name="Liao H.L."/>
            <person name="Branco S."/>
            <person name="Kuo A."/>
            <person name="LaButti K."/>
            <person name="Lipzen A."/>
            <person name="Andreopoulos W."/>
            <person name="Pangilinan J."/>
            <person name="Riley R."/>
            <person name="Hundley H."/>
            <person name="Na H."/>
            <person name="Barry K."/>
            <person name="Grigoriev I.V."/>
            <person name="Stajich J.E."/>
            <person name="Kennedy P.G."/>
        </authorList>
    </citation>
    <scope>NUCLEOTIDE SEQUENCE</scope>
    <source>
        <strain evidence="2">FC203</strain>
    </source>
</reference>
<sequence>MTPADTANEALDTTLAAMQLLIKRCTLLESGYPEALRISDEIARHVAKDLKLHGGNATSCSPQLLSCAAVVRECSKAGTFQTMPDWTSVIDNDLRIKGHPRFNKTLNYRSRAADEIPILLDSEPVTSSGTHAAVHFAPLAIAPPPTLSPLPIDRAFVNSPSQAIAPPSPSPTSMALEPLTPLPVSAVSIPSKYNLFVPGTKNAKTAPKAGNRKKRKAEDNSAEEVKLGNIPNAPSRLGKSSQKRSKHVSGDDRNEHTDITSVIENVALERSDSTEMADERGFWDAETRPVEWGRDSAIATAAEFSVHHHPQKCDKCSKSGVPCLVLPDKKFGCIRLACANCDEMKVTCAINGVGVRERMQAKAKAMAAEAVANPTRCSKSRAPKSRVINKTVVNTRSQKTPMPPNRSLSVVEDDIVEHEDLALAGEPKYMDVTPAQAEVLPIPTMGSSVSVEPQGQSVALVNPAECEPTARDILQSIQDLGRRLDGLATNDRVNNLEERLDSMEEVVGRRLDVLERKLRYSDSEWKATSSSLGHLTMSLRDHMDDLTAHRPRIDTTAYAPPHHGNVHLPAWLANHDDDPNISAIGRQWTHTWDASILTGVHGHVGTSASAAHIAETPDPAVLPVDADACVELCSELSTISN</sequence>
<evidence type="ECO:0000313" key="2">
    <source>
        <dbReference type="EMBL" id="KAG1905007.1"/>
    </source>
</evidence>
<evidence type="ECO:0000313" key="3">
    <source>
        <dbReference type="Proteomes" id="UP001195769"/>
    </source>
</evidence>
<keyword evidence="3" id="KW-1185">Reference proteome</keyword>